<evidence type="ECO:0000313" key="2">
    <source>
        <dbReference type="Proteomes" id="UP001163046"/>
    </source>
</evidence>
<reference evidence="1" key="1">
    <citation type="submission" date="2023-01" db="EMBL/GenBank/DDBJ databases">
        <title>Genome assembly of the deep-sea coral Lophelia pertusa.</title>
        <authorList>
            <person name="Herrera S."/>
            <person name="Cordes E."/>
        </authorList>
    </citation>
    <scope>NUCLEOTIDE SEQUENCE</scope>
    <source>
        <strain evidence="1">USNM1676648</strain>
        <tissue evidence="1">Polyp</tissue>
    </source>
</reference>
<dbReference type="OrthoDB" id="5987302at2759"/>
<gene>
    <name evidence="1" type="ORF">OS493_020222</name>
</gene>
<accession>A0A9X0D3S4</accession>
<protein>
    <recommendedName>
        <fullName evidence="3">DZIP3-like HEPN domain-containing protein</fullName>
    </recommendedName>
</protein>
<organism evidence="1 2">
    <name type="scientific">Desmophyllum pertusum</name>
    <dbReference type="NCBI Taxonomy" id="174260"/>
    <lineage>
        <taxon>Eukaryota</taxon>
        <taxon>Metazoa</taxon>
        <taxon>Cnidaria</taxon>
        <taxon>Anthozoa</taxon>
        <taxon>Hexacorallia</taxon>
        <taxon>Scleractinia</taxon>
        <taxon>Caryophylliina</taxon>
        <taxon>Caryophylliidae</taxon>
        <taxon>Desmophyllum</taxon>
    </lineage>
</organism>
<keyword evidence="2" id="KW-1185">Reference proteome</keyword>
<proteinExistence type="predicted"/>
<sequence length="211" mass="24257">MALQPFRDEQLNYFKFAFAVLNEFPKALRQTFRSRWDRSFGHLPGYQPWDDSIAVRNLFLSTEGDSKGHHRTLGDLYVKPHKLPHGTFHRSVVSPGGNTAETFALAIDQLRLLRNSLCHSTSSEINKPTFDKYMQHAKDAFKALRVKTDPIDAIGGLTESDFPTEEVRKLEQGIKEETRAYIKFSRGRELRYRRVKSANNCNKGESGRHCK</sequence>
<dbReference type="EMBL" id="MU825885">
    <property type="protein sequence ID" value="KAJ7384643.1"/>
    <property type="molecule type" value="Genomic_DNA"/>
</dbReference>
<evidence type="ECO:0008006" key="3">
    <source>
        <dbReference type="Google" id="ProtNLM"/>
    </source>
</evidence>
<evidence type="ECO:0000313" key="1">
    <source>
        <dbReference type="EMBL" id="KAJ7384643.1"/>
    </source>
</evidence>
<dbReference type="Proteomes" id="UP001163046">
    <property type="component" value="Unassembled WGS sequence"/>
</dbReference>
<dbReference type="AlphaFoldDB" id="A0A9X0D3S4"/>
<name>A0A9X0D3S4_9CNID</name>
<comment type="caution">
    <text evidence="1">The sequence shown here is derived from an EMBL/GenBank/DDBJ whole genome shotgun (WGS) entry which is preliminary data.</text>
</comment>